<sequence length="171" mass="18984">MNLESISAAISAAIAAIAVIISVLTLRQNNKIIYEANKPIIEIYIHGIDVHSTHKYLVIKNFGKTSAKIQSLSFSKDLDAYNNDTRLKSLVGTGIAPNQSFVTIYDKSFNDRLTATISYTSEVSKHEEFHEFQLDFGQLNSLRYSHVSTSDLSDEAKAIINGVEAIIKNFN</sequence>
<organism evidence="2 3">
    <name type="scientific">Lactococcus lactis</name>
    <dbReference type="NCBI Taxonomy" id="1358"/>
    <lineage>
        <taxon>Bacteria</taxon>
        <taxon>Bacillati</taxon>
        <taxon>Bacillota</taxon>
        <taxon>Bacilli</taxon>
        <taxon>Lactobacillales</taxon>
        <taxon>Streptococcaceae</taxon>
        <taxon>Lactococcus</taxon>
    </lineage>
</organism>
<keyword evidence="1" id="KW-0472">Membrane</keyword>
<dbReference type="RefSeq" id="WP_163657412.1">
    <property type="nucleotide sequence ID" value="NZ_JAOWLN010000001.1"/>
</dbReference>
<proteinExistence type="predicted"/>
<keyword evidence="1" id="KW-1133">Transmembrane helix</keyword>
<protein>
    <submittedName>
        <fullName evidence="2">Uncharacterized protein</fullName>
    </submittedName>
</protein>
<feature type="transmembrane region" description="Helical" evidence="1">
    <location>
        <begin position="6"/>
        <end position="26"/>
    </location>
</feature>
<reference evidence="2 3" key="1">
    <citation type="submission" date="2019-12" db="EMBL/GenBank/DDBJ databases">
        <title>Draft Genome Sequences of L. lactis strains MS22333, MS22334, MS22336, and MS22337, Isolated from Spontaneous Fermented Camel Milk in Ethiopia.</title>
        <authorList>
            <person name="Bragason E."/>
            <person name="Hansen E.B."/>
            <person name="Guya M.E."/>
            <person name="Berhe T."/>
        </authorList>
    </citation>
    <scope>NUCLEOTIDE SEQUENCE [LARGE SCALE GENOMIC DNA]</scope>
    <source>
        <strain evidence="2 3">MS22336</strain>
    </source>
</reference>
<evidence type="ECO:0000313" key="2">
    <source>
        <dbReference type="EMBL" id="NEX56785.1"/>
    </source>
</evidence>
<name>A0A6M0MC82_9LACT</name>
<keyword evidence="1" id="KW-0812">Transmembrane</keyword>
<dbReference type="AlphaFoldDB" id="A0A6M0MC82"/>
<accession>A0A6M0MC82</accession>
<dbReference type="EMBL" id="WWDJ01000273">
    <property type="protein sequence ID" value="NEX56785.1"/>
    <property type="molecule type" value="Genomic_DNA"/>
</dbReference>
<dbReference type="Proteomes" id="UP000477402">
    <property type="component" value="Unassembled WGS sequence"/>
</dbReference>
<comment type="caution">
    <text evidence="2">The sequence shown here is derived from an EMBL/GenBank/DDBJ whole genome shotgun (WGS) entry which is preliminary data.</text>
</comment>
<evidence type="ECO:0000313" key="3">
    <source>
        <dbReference type="Proteomes" id="UP000477402"/>
    </source>
</evidence>
<evidence type="ECO:0000256" key="1">
    <source>
        <dbReference type="SAM" id="Phobius"/>
    </source>
</evidence>
<gene>
    <name evidence="2" type="ORF">GTP08_14450</name>
</gene>